<organism evidence="1 2">
    <name type="scientific">Ostreibacterium oceani</name>
    <dbReference type="NCBI Taxonomy" id="2654998"/>
    <lineage>
        <taxon>Bacteria</taxon>
        <taxon>Pseudomonadati</taxon>
        <taxon>Pseudomonadota</taxon>
        <taxon>Gammaproteobacteria</taxon>
        <taxon>Cardiobacteriales</taxon>
        <taxon>Ostreibacteriaceae</taxon>
        <taxon>Ostreibacterium</taxon>
    </lineage>
</organism>
<dbReference type="GO" id="GO:0046653">
    <property type="term" value="P:tetrahydrofolate metabolic process"/>
    <property type="evidence" value="ECO:0007669"/>
    <property type="project" value="InterPro"/>
</dbReference>
<evidence type="ECO:0000313" key="2">
    <source>
        <dbReference type="Proteomes" id="UP000471298"/>
    </source>
</evidence>
<dbReference type="NCBIfam" id="TIGR01374">
    <property type="entry name" value="soxD"/>
    <property type="match status" value="1"/>
</dbReference>
<dbReference type="InterPro" id="IPR038561">
    <property type="entry name" value="SoxD_sf"/>
</dbReference>
<protein>
    <submittedName>
        <fullName evidence="1">Sarcosine oxidase subunit delta family protein</fullName>
    </submittedName>
</protein>
<dbReference type="Gene3D" id="3.30.2270.10">
    <property type="entry name" value="Folate-binding superfamily"/>
    <property type="match status" value="1"/>
</dbReference>
<keyword evidence="2" id="KW-1185">Reference proteome</keyword>
<dbReference type="Proteomes" id="UP000471298">
    <property type="component" value="Unassembled WGS sequence"/>
</dbReference>
<proteinExistence type="predicted"/>
<accession>A0A6N7EU16</accession>
<dbReference type="EMBL" id="WHNW01000004">
    <property type="protein sequence ID" value="MPV86041.1"/>
    <property type="molecule type" value="Genomic_DNA"/>
</dbReference>
<dbReference type="InterPro" id="IPR006279">
    <property type="entry name" value="SoxD"/>
</dbReference>
<dbReference type="Pfam" id="PF04267">
    <property type="entry name" value="SoxD"/>
    <property type="match status" value="1"/>
</dbReference>
<dbReference type="GO" id="GO:0008115">
    <property type="term" value="F:sarcosine oxidase activity"/>
    <property type="evidence" value="ECO:0007669"/>
    <property type="project" value="InterPro"/>
</dbReference>
<sequence length="116" mass="13183">MLKINCPYCGVRDEIEFSYAGEAHIVRPVDGENMTDAEWADYLFNRKNPRGVHLEQWCHTAGCRQFFNAARDTVSNQFIQTYKIGEVFHLDEAVKNNEIGKETETGAEHLQEGSGS</sequence>
<dbReference type="RefSeq" id="WP_152809898.1">
    <property type="nucleotide sequence ID" value="NZ_WHNW01000004.1"/>
</dbReference>
<gene>
    <name evidence="1" type="ORF">GCU85_04755</name>
</gene>
<name>A0A6N7EU16_9GAMM</name>
<dbReference type="AlphaFoldDB" id="A0A6N7EU16"/>
<dbReference type="InParanoid" id="A0A6N7EU16"/>
<evidence type="ECO:0000313" key="1">
    <source>
        <dbReference type="EMBL" id="MPV86041.1"/>
    </source>
</evidence>
<reference evidence="1 2" key="1">
    <citation type="submission" date="2019-10" db="EMBL/GenBank/DDBJ databases">
        <title>Cardiobacteriales fam. a chemoheterotrophic member of the order Cardiobacteriales, and proposal of Cardiobacteriales fam. nov.</title>
        <authorList>
            <person name="Wang C."/>
        </authorList>
    </citation>
    <scope>NUCLEOTIDE SEQUENCE [LARGE SCALE GENOMIC DNA]</scope>
    <source>
        <strain evidence="1 2">ML27</strain>
    </source>
</reference>
<comment type="caution">
    <text evidence="1">The sequence shown here is derived from an EMBL/GenBank/DDBJ whole genome shotgun (WGS) entry which is preliminary data.</text>
</comment>